<sequence length="102" mass="11332">MRTLLVAILTVVAVVAAAAAAGSEDFCSRCDTSGLRYRLVRGAAEAEACDTGVYCDCDRGREERCFLWMLGRRFNEEAQRCEFNFDCHAWLADNNNTGLKRG</sequence>
<dbReference type="KEGG" id="foc:113202948"/>
<proteinExistence type="predicted"/>
<protein>
    <submittedName>
        <fullName evidence="3">Uncharacterized protein LOC113202948 isoform X1</fullName>
    </submittedName>
</protein>
<dbReference type="AlphaFoldDB" id="A0A6J1RXX8"/>
<evidence type="ECO:0000256" key="1">
    <source>
        <dbReference type="SAM" id="SignalP"/>
    </source>
</evidence>
<keyword evidence="2" id="KW-1185">Reference proteome</keyword>
<accession>A0A6J1RXX8</accession>
<dbReference type="Proteomes" id="UP000504606">
    <property type="component" value="Unplaced"/>
</dbReference>
<feature type="signal peptide" evidence="1">
    <location>
        <begin position="1"/>
        <end position="20"/>
    </location>
</feature>
<reference evidence="3" key="1">
    <citation type="submission" date="2025-08" db="UniProtKB">
        <authorList>
            <consortium name="RefSeq"/>
        </authorList>
    </citation>
    <scope>IDENTIFICATION</scope>
    <source>
        <tissue evidence="3">Whole organism</tissue>
    </source>
</reference>
<evidence type="ECO:0000313" key="3">
    <source>
        <dbReference type="RefSeq" id="XP_026273188.1"/>
    </source>
</evidence>
<keyword evidence="1" id="KW-0732">Signal</keyword>
<feature type="chain" id="PRO_5027089080" evidence="1">
    <location>
        <begin position="21"/>
        <end position="102"/>
    </location>
</feature>
<organism evidence="2 3">
    <name type="scientific">Frankliniella occidentalis</name>
    <name type="common">Western flower thrips</name>
    <name type="synonym">Euthrips occidentalis</name>
    <dbReference type="NCBI Taxonomy" id="133901"/>
    <lineage>
        <taxon>Eukaryota</taxon>
        <taxon>Metazoa</taxon>
        <taxon>Ecdysozoa</taxon>
        <taxon>Arthropoda</taxon>
        <taxon>Hexapoda</taxon>
        <taxon>Insecta</taxon>
        <taxon>Pterygota</taxon>
        <taxon>Neoptera</taxon>
        <taxon>Paraneoptera</taxon>
        <taxon>Thysanoptera</taxon>
        <taxon>Terebrantia</taxon>
        <taxon>Thripoidea</taxon>
        <taxon>Thripidae</taxon>
        <taxon>Frankliniella</taxon>
    </lineage>
</organism>
<gene>
    <name evidence="3" type="primary">LOC113202948</name>
</gene>
<name>A0A6J1RXX8_FRAOC</name>
<dbReference type="GeneID" id="113202948"/>
<dbReference type="RefSeq" id="XP_026273188.1">
    <property type="nucleotide sequence ID" value="XM_026417403.2"/>
</dbReference>
<evidence type="ECO:0000313" key="2">
    <source>
        <dbReference type="Proteomes" id="UP000504606"/>
    </source>
</evidence>